<evidence type="ECO:0000256" key="1">
    <source>
        <dbReference type="ARBA" id="ARBA00004141"/>
    </source>
</evidence>
<evidence type="ECO:0000313" key="8">
    <source>
        <dbReference type="Proteomes" id="UP000001997"/>
    </source>
</evidence>
<dbReference type="Pfam" id="PF04479">
    <property type="entry name" value="RTA1"/>
    <property type="match status" value="1"/>
</dbReference>
<dbReference type="AlphaFoldDB" id="A5DNJ0"/>
<feature type="transmembrane region" description="Helical" evidence="6">
    <location>
        <begin position="177"/>
        <end position="195"/>
    </location>
</feature>
<dbReference type="PANTHER" id="PTHR31465:SF1">
    <property type="entry name" value="PROTEIN RTA1-RELATED"/>
    <property type="match status" value="1"/>
</dbReference>
<keyword evidence="8" id="KW-1185">Reference proteome</keyword>
<keyword evidence="4 6" id="KW-1133">Transmembrane helix</keyword>
<feature type="transmembrane region" description="Helical" evidence="6">
    <location>
        <begin position="132"/>
        <end position="156"/>
    </location>
</feature>
<reference evidence="7 8" key="1">
    <citation type="journal article" date="2009" name="Nature">
        <title>Evolution of pathogenicity and sexual reproduction in eight Candida genomes.</title>
        <authorList>
            <person name="Butler G."/>
            <person name="Rasmussen M.D."/>
            <person name="Lin M.F."/>
            <person name="Santos M.A."/>
            <person name="Sakthikumar S."/>
            <person name="Munro C.A."/>
            <person name="Rheinbay E."/>
            <person name="Grabherr M."/>
            <person name="Forche A."/>
            <person name="Reedy J.L."/>
            <person name="Agrafioti I."/>
            <person name="Arnaud M.B."/>
            <person name="Bates S."/>
            <person name="Brown A.J."/>
            <person name="Brunke S."/>
            <person name="Costanzo M.C."/>
            <person name="Fitzpatrick D.A."/>
            <person name="de Groot P.W."/>
            <person name="Harris D."/>
            <person name="Hoyer L.L."/>
            <person name="Hube B."/>
            <person name="Klis F.M."/>
            <person name="Kodira C."/>
            <person name="Lennard N."/>
            <person name="Logue M.E."/>
            <person name="Martin R."/>
            <person name="Neiman A.M."/>
            <person name="Nikolaou E."/>
            <person name="Quail M.A."/>
            <person name="Quinn J."/>
            <person name="Santos M.C."/>
            <person name="Schmitzberger F.F."/>
            <person name="Sherlock G."/>
            <person name="Shah P."/>
            <person name="Silverstein K.A."/>
            <person name="Skrzypek M.S."/>
            <person name="Soll D."/>
            <person name="Staggs R."/>
            <person name="Stansfield I."/>
            <person name="Stumpf M.P."/>
            <person name="Sudbery P.E."/>
            <person name="Srikantha T."/>
            <person name="Zeng Q."/>
            <person name="Berman J."/>
            <person name="Berriman M."/>
            <person name="Heitman J."/>
            <person name="Gow N.A."/>
            <person name="Lorenz M.C."/>
            <person name="Birren B.W."/>
            <person name="Kellis M."/>
            <person name="Cuomo C.A."/>
        </authorList>
    </citation>
    <scope>NUCLEOTIDE SEQUENCE [LARGE SCALE GENOMIC DNA]</scope>
    <source>
        <strain evidence="8">ATCC 6260 / CBS 566 / DSM 6381 / JCM 1539 / NBRC 10279 / NRRL Y-324</strain>
    </source>
</reference>
<accession>A5DNJ0</accession>
<protein>
    <recommendedName>
        <fullName evidence="9">RTA1 like protein</fullName>
    </recommendedName>
</protein>
<dbReference type="OMA" id="IGCGMEA"/>
<evidence type="ECO:0000256" key="6">
    <source>
        <dbReference type="SAM" id="Phobius"/>
    </source>
</evidence>
<feature type="transmembrane region" description="Helical" evidence="6">
    <location>
        <begin position="12"/>
        <end position="31"/>
    </location>
</feature>
<dbReference type="eggNOG" id="ENOG502RQFR">
    <property type="taxonomic scope" value="Eukaryota"/>
</dbReference>
<dbReference type="GeneID" id="5124969"/>
<feature type="transmembrane region" description="Helical" evidence="6">
    <location>
        <begin position="61"/>
        <end position="81"/>
    </location>
</feature>
<evidence type="ECO:0000256" key="2">
    <source>
        <dbReference type="ARBA" id="ARBA00009969"/>
    </source>
</evidence>
<comment type="subcellular location">
    <subcellularLocation>
        <location evidence="1">Membrane</location>
        <topology evidence="1">Multi-pass membrane protein</topology>
    </subcellularLocation>
</comment>
<dbReference type="InParanoid" id="A5DNJ0"/>
<dbReference type="PANTHER" id="PTHR31465">
    <property type="entry name" value="PROTEIN RTA1-RELATED"/>
    <property type="match status" value="1"/>
</dbReference>
<sequence>MSDQIVSSRGGSLFFGVCFITLAFCHVGFMICKRTWMMLWSIIGLILEITGYFSSGGGHGVQTAQVIIAPIFFAASVYISFGGLMKRLQSPSPFIVSHGFQSFLFVVGDIVSFGSQIAGIVLQLVLDNSGVGTGMIIGGFALQIVSFCCFVTLTFVSQRRLKRASVSFPQGFHTWKSYITPLYVIIVLFFIGNIFRLVEYAQGWNGYIFRHAAFAYVFDSTTMLLVCLILLVVHPGFIYEKIEQSAVLDSKELRTHI</sequence>
<evidence type="ECO:0000256" key="5">
    <source>
        <dbReference type="ARBA" id="ARBA00023136"/>
    </source>
</evidence>
<dbReference type="EMBL" id="CH408160">
    <property type="protein sequence ID" value="EDK40743.2"/>
    <property type="molecule type" value="Genomic_DNA"/>
</dbReference>
<feature type="transmembrane region" description="Helical" evidence="6">
    <location>
        <begin position="207"/>
        <end position="233"/>
    </location>
</feature>
<dbReference type="VEuPathDB" id="FungiDB:PGUG_04841"/>
<evidence type="ECO:0000256" key="3">
    <source>
        <dbReference type="ARBA" id="ARBA00022692"/>
    </source>
</evidence>
<dbReference type="KEGG" id="pgu:PGUG_04841"/>
<dbReference type="Proteomes" id="UP000001997">
    <property type="component" value="Unassembled WGS sequence"/>
</dbReference>
<name>A5DNJ0_PICGU</name>
<gene>
    <name evidence="7" type="ORF">PGUG_04841</name>
</gene>
<comment type="similarity">
    <text evidence="2">Belongs to the lipid-translocating exporter (LTE) (TC 9.A.26.1) family.</text>
</comment>
<dbReference type="OrthoDB" id="3358017at2759"/>
<keyword evidence="3 6" id="KW-0812">Transmembrane</keyword>
<evidence type="ECO:0000256" key="4">
    <source>
        <dbReference type="ARBA" id="ARBA00022989"/>
    </source>
</evidence>
<dbReference type="InterPro" id="IPR007568">
    <property type="entry name" value="RTA1"/>
</dbReference>
<proteinExistence type="inferred from homology"/>
<feature type="transmembrane region" description="Helical" evidence="6">
    <location>
        <begin position="102"/>
        <end position="126"/>
    </location>
</feature>
<dbReference type="HOGENOM" id="CLU_033465_3_1_1"/>
<organism evidence="7 8">
    <name type="scientific">Meyerozyma guilliermondii (strain ATCC 6260 / CBS 566 / DSM 6381 / JCM 1539 / NBRC 10279 / NRRL Y-324)</name>
    <name type="common">Yeast</name>
    <name type="synonym">Candida guilliermondii</name>
    <dbReference type="NCBI Taxonomy" id="294746"/>
    <lineage>
        <taxon>Eukaryota</taxon>
        <taxon>Fungi</taxon>
        <taxon>Dikarya</taxon>
        <taxon>Ascomycota</taxon>
        <taxon>Saccharomycotina</taxon>
        <taxon>Pichiomycetes</taxon>
        <taxon>Debaryomycetaceae</taxon>
        <taxon>Meyerozyma</taxon>
    </lineage>
</organism>
<feature type="transmembrane region" description="Helical" evidence="6">
    <location>
        <begin position="38"/>
        <end position="55"/>
    </location>
</feature>
<keyword evidence="5 6" id="KW-0472">Membrane</keyword>
<dbReference type="RefSeq" id="XP_001482886.2">
    <property type="nucleotide sequence ID" value="XM_001482836.1"/>
</dbReference>
<evidence type="ECO:0008006" key="9">
    <source>
        <dbReference type="Google" id="ProtNLM"/>
    </source>
</evidence>
<evidence type="ECO:0000313" key="7">
    <source>
        <dbReference type="EMBL" id="EDK40743.2"/>
    </source>
</evidence>
<dbReference type="GO" id="GO:0016020">
    <property type="term" value="C:membrane"/>
    <property type="evidence" value="ECO:0007669"/>
    <property type="project" value="UniProtKB-SubCell"/>
</dbReference>